<evidence type="ECO:0000256" key="4">
    <source>
        <dbReference type="ARBA" id="ARBA00022989"/>
    </source>
</evidence>
<dbReference type="PANTHER" id="PTHR30572">
    <property type="entry name" value="MEMBRANE COMPONENT OF TRANSPORTER-RELATED"/>
    <property type="match status" value="1"/>
</dbReference>
<dbReference type="EMBL" id="PDUD01000022">
    <property type="protein sequence ID" value="PHN05171.1"/>
    <property type="molecule type" value="Genomic_DNA"/>
</dbReference>
<keyword evidence="3 6" id="KW-0812">Transmembrane</keyword>
<evidence type="ECO:0000256" key="6">
    <source>
        <dbReference type="SAM" id="Phobius"/>
    </source>
</evidence>
<gene>
    <name evidence="9" type="ORF">CRP01_16765</name>
</gene>
<keyword evidence="10" id="KW-1185">Reference proteome</keyword>
<dbReference type="Pfam" id="PF02687">
    <property type="entry name" value="FtsX"/>
    <property type="match status" value="2"/>
</dbReference>
<feature type="domain" description="MacB-like periplasmic core" evidence="8">
    <location>
        <begin position="21"/>
        <end position="238"/>
    </location>
</feature>
<dbReference type="InterPro" id="IPR050250">
    <property type="entry name" value="Macrolide_Exporter_MacB"/>
</dbReference>
<dbReference type="GO" id="GO:0022857">
    <property type="term" value="F:transmembrane transporter activity"/>
    <property type="evidence" value="ECO:0007669"/>
    <property type="project" value="TreeGrafter"/>
</dbReference>
<dbReference type="OrthoDB" id="5933722at2"/>
<feature type="transmembrane region" description="Helical" evidence="6">
    <location>
        <begin position="370"/>
        <end position="393"/>
    </location>
</feature>
<feature type="transmembrane region" description="Helical" evidence="6">
    <location>
        <begin position="276"/>
        <end position="299"/>
    </location>
</feature>
<feature type="transmembrane region" description="Helical" evidence="6">
    <location>
        <begin position="746"/>
        <end position="764"/>
    </location>
</feature>
<evidence type="ECO:0000259" key="8">
    <source>
        <dbReference type="Pfam" id="PF12704"/>
    </source>
</evidence>
<organism evidence="9 10">
    <name type="scientific">Flavilitoribacter nigricans (strain ATCC 23147 / DSM 23189 / NBRC 102662 / NCIMB 1420 / SS-2)</name>
    <name type="common">Lewinella nigricans</name>
    <dbReference type="NCBI Taxonomy" id="1122177"/>
    <lineage>
        <taxon>Bacteria</taxon>
        <taxon>Pseudomonadati</taxon>
        <taxon>Bacteroidota</taxon>
        <taxon>Saprospiria</taxon>
        <taxon>Saprospirales</taxon>
        <taxon>Lewinellaceae</taxon>
        <taxon>Flavilitoribacter</taxon>
    </lineage>
</organism>
<feature type="domain" description="MacB-like periplasmic core" evidence="8">
    <location>
        <begin position="442"/>
        <end position="586"/>
    </location>
</feature>
<feature type="transmembrane region" description="Helical" evidence="6">
    <location>
        <begin position="704"/>
        <end position="726"/>
    </location>
</feature>
<keyword evidence="2" id="KW-1003">Cell membrane</keyword>
<dbReference type="AlphaFoldDB" id="A0A2D0N9H2"/>
<evidence type="ECO:0000259" key="7">
    <source>
        <dbReference type="Pfam" id="PF02687"/>
    </source>
</evidence>
<feature type="transmembrane region" description="Helical" evidence="6">
    <location>
        <begin position="329"/>
        <end position="350"/>
    </location>
</feature>
<feature type="domain" description="ABC3 transporter permease C-terminal" evidence="7">
    <location>
        <begin position="664"/>
        <end position="776"/>
    </location>
</feature>
<accession>A0A2D0N9H2</accession>
<name>A0A2D0N9H2_FLAN2</name>
<evidence type="ECO:0000256" key="2">
    <source>
        <dbReference type="ARBA" id="ARBA00022475"/>
    </source>
</evidence>
<evidence type="ECO:0000256" key="3">
    <source>
        <dbReference type="ARBA" id="ARBA00022692"/>
    </source>
</evidence>
<sequence>MLQHALLLAFRHFKRYRGSFLINLTGLAAGLTCAILIFLWVNDERQMDQFHTLDDRLYRLISDSHSNETVLNTSITVVERLQEEMPEIETVVNSSWGALESSLANGVEEFALTGEFATPDFFRIFSYPLLQGAPDQVLEQPHSIVLSEATARKLFHTTDVVGKTVRWRWFSHEEEVEITGVFAGTPANSSEQFDYVLSFDVFESYFRERIDRGNYLARTYLTLRAGADPAQLNRKISAFMQREYPEGSWRPFVIPYASFYLHNTYEDGEAVGGRMAYVRLFSIIALLVLTIACINFMNLSTARASRRMKEIGIKKTIGASRRSLIFQHFMESILLSSLAGILALITAALLLPQFNQLTGKTLALFADLQFLPVFIGIVLATGIVAGSYPAFYLSSFKPTMIIKGKLEATFGEQWLRRGLVVFQFGISMILVAAVLVVHRQMDFMQNKNLGYRQDQILTFSTNGLQAENQQLLLSRLREIPGVTEASSITHALVGGQASNANLQWEGKAPESTIWFEHGYVNYGMMEMLDVDLISGRFFSEARGDETNKLVINETAAGVMGFPDPVGKTVRIAETEYEIIGVTRDFHFESLHELVKPTYFRLNDRWALKIAVKIDAGRERETLADIEGLYQTFDSGFPFAFTFMSEDYQQQYVAEKRVSTLSRYFAGLAVLISCLGLVALASFTAERRIKEIGIRKIMGASTRGIVWLLSADFTRIVLVAIVLAVPLGIWLSATWLDTFAYRIELEWWIFAGSGALMLLIAWLSVGYQTLRAAQMNPVGCLQE</sequence>
<dbReference type="Proteomes" id="UP000223913">
    <property type="component" value="Unassembled WGS sequence"/>
</dbReference>
<proteinExistence type="predicted"/>
<evidence type="ECO:0000256" key="1">
    <source>
        <dbReference type="ARBA" id="ARBA00004651"/>
    </source>
</evidence>
<comment type="subcellular location">
    <subcellularLocation>
        <location evidence="1">Cell membrane</location>
        <topology evidence="1">Multi-pass membrane protein</topology>
    </subcellularLocation>
</comment>
<dbReference type="InterPro" id="IPR025857">
    <property type="entry name" value="MacB_PCD"/>
</dbReference>
<evidence type="ECO:0000256" key="5">
    <source>
        <dbReference type="ARBA" id="ARBA00023136"/>
    </source>
</evidence>
<keyword evidence="4 6" id="KW-1133">Transmembrane helix</keyword>
<comment type="caution">
    <text evidence="9">The sequence shown here is derived from an EMBL/GenBank/DDBJ whole genome shotgun (WGS) entry which is preliminary data.</text>
</comment>
<reference evidence="9 10" key="1">
    <citation type="submission" date="2017-10" db="EMBL/GenBank/DDBJ databases">
        <title>The draft genome sequence of Lewinella nigricans NBRC 102662.</title>
        <authorList>
            <person name="Wang K."/>
        </authorList>
    </citation>
    <scope>NUCLEOTIDE SEQUENCE [LARGE SCALE GENOMIC DNA]</scope>
    <source>
        <strain evidence="9 10">NBRC 102662</strain>
    </source>
</reference>
<evidence type="ECO:0000313" key="9">
    <source>
        <dbReference type="EMBL" id="PHN05171.1"/>
    </source>
</evidence>
<dbReference type="InterPro" id="IPR003838">
    <property type="entry name" value="ABC3_permease_C"/>
</dbReference>
<dbReference type="RefSeq" id="WP_099151226.1">
    <property type="nucleotide sequence ID" value="NZ_PDUD01000022.1"/>
</dbReference>
<feature type="transmembrane region" description="Helical" evidence="6">
    <location>
        <begin position="20"/>
        <end position="41"/>
    </location>
</feature>
<dbReference type="PANTHER" id="PTHR30572:SF18">
    <property type="entry name" value="ABC-TYPE MACROLIDE FAMILY EXPORT SYSTEM PERMEASE COMPONENT 2"/>
    <property type="match status" value="1"/>
</dbReference>
<protein>
    <submittedName>
        <fullName evidence="9">Transporter permease</fullName>
    </submittedName>
</protein>
<feature type="transmembrane region" description="Helical" evidence="6">
    <location>
        <begin position="663"/>
        <end position="684"/>
    </location>
</feature>
<dbReference type="GO" id="GO:0005886">
    <property type="term" value="C:plasma membrane"/>
    <property type="evidence" value="ECO:0007669"/>
    <property type="project" value="UniProtKB-SubCell"/>
</dbReference>
<dbReference type="Pfam" id="PF12704">
    <property type="entry name" value="MacB_PCD"/>
    <property type="match status" value="2"/>
</dbReference>
<feature type="domain" description="ABC3 transporter permease C-terminal" evidence="7">
    <location>
        <begin position="283"/>
        <end position="387"/>
    </location>
</feature>
<keyword evidence="5 6" id="KW-0472">Membrane</keyword>
<feature type="transmembrane region" description="Helical" evidence="6">
    <location>
        <begin position="414"/>
        <end position="437"/>
    </location>
</feature>
<evidence type="ECO:0000313" key="10">
    <source>
        <dbReference type="Proteomes" id="UP000223913"/>
    </source>
</evidence>